<evidence type="ECO:0000256" key="6">
    <source>
        <dbReference type="SAM" id="Phobius"/>
    </source>
</evidence>
<dbReference type="EMBL" id="RYZI01000490">
    <property type="protein sequence ID" value="RWA04998.1"/>
    <property type="molecule type" value="Genomic_DNA"/>
</dbReference>
<name>A0A439CS34_9PEZI</name>
<dbReference type="GO" id="GO:0016020">
    <property type="term" value="C:membrane"/>
    <property type="evidence" value="ECO:0007669"/>
    <property type="project" value="UniProtKB-SubCell"/>
</dbReference>
<dbReference type="InterPro" id="IPR052337">
    <property type="entry name" value="SAT4-like"/>
</dbReference>
<sequence>MQKLASSPLDPDQWDSLSPEQRNAVLSQPALKPPDGVEPNFDNPPNRNGLVLSVTIVLVVLTTTFVLTRLYSKLIVARKIYIEDILALLAFGSYIGAVWTILRALSLRCLFVHQWDVTLQDFLSALYAYYLLHLFYAFTMLLVKTAILRGLLRVFAPPGTRNFFFWAAWAVLGLNAAFFIVEIFFIGFTCRPIQKWWTPMLHGYCLNEKKLDEYASIINPILDLAILAIPQRIIWTLNMRFERRVGVSVIFSAGIL</sequence>
<feature type="transmembrane region" description="Helical" evidence="6">
    <location>
        <begin position="49"/>
        <end position="68"/>
    </location>
</feature>
<evidence type="ECO:0000256" key="2">
    <source>
        <dbReference type="ARBA" id="ARBA00022692"/>
    </source>
</evidence>
<feature type="domain" description="Rhodopsin" evidence="7">
    <location>
        <begin position="69"/>
        <end position="255"/>
    </location>
</feature>
<keyword evidence="2 6" id="KW-0812">Transmembrane</keyword>
<dbReference type="STRING" id="363999.A0A439CS34"/>
<feature type="transmembrane region" description="Helical" evidence="6">
    <location>
        <begin position="163"/>
        <end position="188"/>
    </location>
</feature>
<dbReference type="PANTHER" id="PTHR33048">
    <property type="entry name" value="PTH11-LIKE INTEGRAL MEMBRANE PROTEIN (AFU_ORTHOLOGUE AFUA_5G11245)"/>
    <property type="match status" value="1"/>
</dbReference>
<evidence type="ECO:0000259" key="7">
    <source>
        <dbReference type="Pfam" id="PF20684"/>
    </source>
</evidence>
<reference evidence="8 9" key="1">
    <citation type="submission" date="2018-12" db="EMBL/GenBank/DDBJ databases">
        <title>Draft genome sequence of Xylaria grammica IHI A82.</title>
        <authorList>
            <person name="Buettner E."/>
            <person name="Kellner H."/>
        </authorList>
    </citation>
    <scope>NUCLEOTIDE SEQUENCE [LARGE SCALE GENOMIC DNA]</scope>
    <source>
        <strain evidence="8 9">IHI A82</strain>
    </source>
</reference>
<evidence type="ECO:0000256" key="3">
    <source>
        <dbReference type="ARBA" id="ARBA00022989"/>
    </source>
</evidence>
<evidence type="ECO:0000256" key="1">
    <source>
        <dbReference type="ARBA" id="ARBA00004141"/>
    </source>
</evidence>
<comment type="caution">
    <text evidence="8">The sequence shown here is derived from an EMBL/GenBank/DDBJ whole genome shotgun (WGS) entry which is preliminary data.</text>
</comment>
<dbReference type="PANTHER" id="PTHR33048:SF47">
    <property type="entry name" value="INTEGRAL MEMBRANE PROTEIN-RELATED"/>
    <property type="match status" value="1"/>
</dbReference>
<evidence type="ECO:0000313" key="8">
    <source>
        <dbReference type="EMBL" id="RWA04998.1"/>
    </source>
</evidence>
<keyword evidence="4 6" id="KW-0472">Membrane</keyword>
<comment type="subcellular location">
    <subcellularLocation>
        <location evidence="1">Membrane</location>
        <topology evidence="1">Multi-pass membrane protein</topology>
    </subcellularLocation>
</comment>
<protein>
    <recommendedName>
        <fullName evidence="7">Rhodopsin domain-containing protein</fullName>
    </recommendedName>
</protein>
<evidence type="ECO:0000313" key="9">
    <source>
        <dbReference type="Proteomes" id="UP000286045"/>
    </source>
</evidence>
<dbReference type="Proteomes" id="UP000286045">
    <property type="component" value="Unassembled WGS sequence"/>
</dbReference>
<accession>A0A439CS34</accession>
<organism evidence="8 9">
    <name type="scientific">Xylaria grammica</name>
    <dbReference type="NCBI Taxonomy" id="363999"/>
    <lineage>
        <taxon>Eukaryota</taxon>
        <taxon>Fungi</taxon>
        <taxon>Dikarya</taxon>
        <taxon>Ascomycota</taxon>
        <taxon>Pezizomycotina</taxon>
        <taxon>Sordariomycetes</taxon>
        <taxon>Xylariomycetidae</taxon>
        <taxon>Xylariales</taxon>
        <taxon>Xylariaceae</taxon>
        <taxon>Xylaria</taxon>
    </lineage>
</organism>
<feature type="transmembrane region" description="Helical" evidence="6">
    <location>
        <begin position="80"/>
        <end position="102"/>
    </location>
</feature>
<gene>
    <name evidence="8" type="ORF">EKO27_g10103</name>
</gene>
<feature type="transmembrane region" description="Helical" evidence="6">
    <location>
        <begin position="122"/>
        <end position="143"/>
    </location>
</feature>
<keyword evidence="3 6" id="KW-1133">Transmembrane helix</keyword>
<proteinExistence type="inferred from homology"/>
<dbReference type="Pfam" id="PF20684">
    <property type="entry name" value="Fung_rhodopsin"/>
    <property type="match status" value="1"/>
</dbReference>
<evidence type="ECO:0000256" key="4">
    <source>
        <dbReference type="ARBA" id="ARBA00023136"/>
    </source>
</evidence>
<dbReference type="AlphaFoldDB" id="A0A439CS34"/>
<evidence type="ECO:0000256" key="5">
    <source>
        <dbReference type="ARBA" id="ARBA00038359"/>
    </source>
</evidence>
<comment type="similarity">
    <text evidence="5">Belongs to the SAT4 family.</text>
</comment>
<dbReference type="InterPro" id="IPR049326">
    <property type="entry name" value="Rhodopsin_dom_fungi"/>
</dbReference>
<keyword evidence="9" id="KW-1185">Reference proteome</keyword>